<dbReference type="InterPro" id="IPR036318">
    <property type="entry name" value="FAD-bd_PCMH-like_sf"/>
</dbReference>
<dbReference type="InterPro" id="IPR006094">
    <property type="entry name" value="Oxid_FAD_bind_N"/>
</dbReference>
<evidence type="ECO:0000259" key="3">
    <source>
        <dbReference type="PROSITE" id="PS51387"/>
    </source>
</evidence>
<dbReference type="AlphaFoldDB" id="A0A0A6P4U2"/>
<dbReference type="SUPFAM" id="SSF56176">
    <property type="entry name" value="FAD-binding/transporter-associated domain-like"/>
    <property type="match status" value="1"/>
</dbReference>
<comment type="caution">
    <text evidence="4">The sequence shown here is derived from an EMBL/GenBank/DDBJ whole genome shotgun (WGS) entry which is preliminary data.</text>
</comment>
<proteinExistence type="predicted"/>
<dbReference type="InterPro" id="IPR016169">
    <property type="entry name" value="FAD-bd_PCMH_sub2"/>
</dbReference>
<dbReference type="Gene3D" id="3.30.43.10">
    <property type="entry name" value="Uridine Diphospho-n-acetylenolpyruvylglucosamine Reductase, domain 2"/>
    <property type="match status" value="1"/>
</dbReference>
<keyword evidence="1" id="KW-0285">Flavoprotein</keyword>
<dbReference type="GO" id="GO:0004458">
    <property type="term" value="F:D-lactate dehydrogenase (cytochrome) activity"/>
    <property type="evidence" value="ECO:0007669"/>
    <property type="project" value="TreeGrafter"/>
</dbReference>
<dbReference type="SUPFAM" id="SSF55103">
    <property type="entry name" value="FAD-linked oxidases, C-terminal domain"/>
    <property type="match status" value="1"/>
</dbReference>
<dbReference type="GO" id="GO:0008720">
    <property type="term" value="F:D-lactate dehydrogenase (NAD+) activity"/>
    <property type="evidence" value="ECO:0007669"/>
    <property type="project" value="TreeGrafter"/>
</dbReference>
<feature type="domain" description="FAD-binding PCMH-type" evidence="3">
    <location>
        <begin position="37"/>
        <end position="224"/>
    </location>
</feature>
<organism evidence="4 5">
    <name type="scientific">Candidatus Thiomargarita nelsonii</name>
    <dbReference type="NCBI Taxonomy" id="1003181"/>
    <lineage>
        <taxon>Bacteria</taxon>
        <taxon>Pseudomonadati</taxon>
        <taxon>Pseudomonadota</taxon>
        <taxon>Gammaproteobacteria</taxon>
        <taxon>Thiotrichales</taxon>
        <taxon>Thiotrichaceae</taxon>
        <taxon>Thiomargarita</taxon>
    </lineage>
</organism>
<dbReference type="InterPro" id="IPR016167">
    <property type="entry name" value="FAD-bd_PCMH_sub1"/>
</dbReference>
<keyword evidence="5" id="KW-1185">Reference proteome</keyword>
<evidence type="ECO:0000256" key="2">
    <source>
        <dbReference type="ARBA" id="ARBA00022827"/>
    </source>
</evidence>
<dbReference type="InterPro" id="IPR016170">
    <property type="entry name" value="Cytok_DH_C_sf"/>
</dbReference>
<reference evidence="4 5" key="1">
    <citation type="journal article" date="2016" name="Front. Microbiol.">
        <title>Single-Cell (Meta-)Genomics of a Dimorphic Candidatus Thiomargarita nelsonii Reveals Genomic Plasticity.</title>
        <authorList>
            <person name="Flood B.E."/>
            <person name="Fliss P."/>
            <person name="Jones D.S."/>
            <person name="Dick G.J."/>
            <person name="Jain S."/>
            <person name="Kaster A.K."/>
            <person name="Winkel M."/>
            <person name="Mussmann M."/>
            <person name="Bailey J."/>
        </authorList>
    </citation>
    <scope>NUCLEOTIDE SEQUENCE [LARGE SCALE GENOMIC DNA]</scope>
    <source>
        <strain evidence="4">Hydrate Ridge</strain>
    </source>
</reference>
<evidence type="ECO:0000256" key="1">
    <source>
        <dbReference type="ARBA" id="ARBA00022630"/>
    </source>
</evidence>
<dbReference type="InterPro" id="IPR016164">
    <property type="entry name" value="FAD-linked_Oxase-like_C"/>
</dbReference>
<dbReference type="GO" id="GO:1903457">
    <property type="term" value="P:lactate catabolic process"/>
    <property type="evidence" value="ECO:0007669"/>
    <property type="project" value="TreeGrafter"/>
</dbReference>
<evidence type="ECO:0000313" key="4">
    <source>
        <dbReference type="EMBL" id="KHD09608.1"/>
    </source>
</evidence>
<dbReference type="EMBL" id="JSZA02000041">
    <property type="protein sequence ID" value="KHD09608.1"/>
    <property type="molecule type" value="Genomic_DNA"/>
</dbReference>
<dbReference type="Pfam" id="PF01565">
    <property type="entry name" value="FAD_binding_4"/>
    <property type="match status" value="1"/>
</dbReference>
<dbReference type="Gene3D" id="3.40.462.10">
    <property type="entry name" value="FAD-linked oxidases, C-terminal domain"/>
    <property type="match status" value="1"/>
</dbReference>
<name>A0A0A6P4U2_9GAMM</name>
<dbReference type="PANTHER" id="PTHR11748:SF114">
    <property type="entry name" value="ARYL-ALCOHOL OXIDASE VANILLYL-ALCOHOL OXIDASE (AFU_ORTHOLOGUE AFUA_3G09500)-RELATED"/>
    <property type="match status" value="1"/>
</dbReference>
<accession>A0A0A6P4U2</accession>
<sequence length="540" mass="61052">MENLENALAAWRDILGEAHVLTDETTLTSAQTATFATTQTVPAIILPGNRAEIQACVRIANKYKTPIFPISTGKNWGYGSRVPVQNSCVIMELGRLNRIVDYNEKLAYVTVEPGVTQRQLFEYLRENQSNLFMSVTGSHPDTSLIGNILERGVGSGPHGDRFSHVCGFEIVLPTGECIQTGFERFANAKAAKVSRWGVGPYFDGLFTQSNLGIVTQVTIWLIPLPKYFQAFFFMINDDIHLKEAIDTLQTLRLEGLINFVGLWNDYKMLSTKQQYPWTETGGKTPLPLDLMESLRKKRGWGRWIGGGALYSSSKQQGKAERKLIEQALNNKVDKFGFMDQTKVWVARFIQHPYRWITGINLSEVLNWWYNEKDIFLGVPTDKNISSTYWRKKTPIPSNMSPDRDGCGVIWCSPVLPFDGQHVITAVKIIEGVAHSYQFEPNIAILCVNERSIDIVSTVMYDREVPGEDERAMACHDSMLQKLTEAGYIPYRLDIQSMNSLPPAKDDYGKLLSEVKKTLDPNNILAPGRYDFRKDWPNLSE</sequence>
<protein>
    <submittedName>
        <fullName evidence="4">FAD-linked oxidase</fullName>
    </submittedName>
</protein>
<dbReference type="GO" id="GO:0071949">
    <property type="term" value="F:FAD binding"/>
    <property type="evidence" value="ECO:0007669"/>
    <property type="project" value="InterPro"/>
</dbReference>
<keyword evidence="2" id="KW-0274">FAD</keyword>
<dbReference type="Proteomes" id="UP000030428">
    <property type="component" value="Unassembled WGS sequence"/>
</dbReference>
<dbReference type="InterPro" id="IPR016166">
    <property type="entry name" value="FAD-bd_PCMH"/>
</dbReference>
<evidence type="ECO:0000313" key="5">
    <source>
        <dbReference type="Proteomes" id="UP000030428"/>
    </source>
</evidence>
<gene>
    <name evidence="4" type="ORF">PN36_12920</name>
</gene>
<dbReference type="Gene3D" id="3.30.465.10">
    <property type="match status" value="1"/>
</dbReference>
<dbReference type="PROSITE" id="PS51387">
    <property type="entry name" value="FAD_PCMH"/>
    <property type="match status" value="1"/>
</dbReference>
<dbReference type="PANTHER" id="PTHR11748">
    <property type="entry name" value="D-LACTATE DEHYDROGENASE"/>
    <property type="match status" value="1"/>
</dbReference>